<dbReference type="Gene3D" id="1.25.40.10">
    <property type="entry name" value="Tetratricopeptide repeat domain"/>
    <property type="match status" value="1"/>
</dbReference>
<protein>
    <submittedName>
        <fullName evidence="2">Uncharacterized protein</fullName>
    </submittedName>
</protein>
<evidence type="ECO:0000256" key="1">
    <source>
        <dbReference type="SAM" id="SignalP"/>
    </source>
</evidence>
<sequence length="145" mass="17307">MKKINKLTIMLFMLLNLGSHSLAENNFFEKGKNKYDERKYEESKFLFQRSIVFNPKDQNSYLYLAKIYNFEENRKEEKKNIDTVLLLDPKNEEANYMLMKIELKRSNYSKVKELADNFSKICNKLCDKKNSILESLKNLEPKNES</sequence>
<accession>A0A6H1Q1M0</accession>
<organism evidence="2 3">
    <name type="scientific">Candidatus Pelagibacter giovannonii</name>
    <dbReference type="NCBI Taxonomy" id="2563896"/>
    <lineage>
        <taxon>Bacteria</taxon>
        <taxon>Pseudomonadati</taxon>
        <taxon>Pseudomonadota</taxon>
        <taxon>Alphaproteobacteria</taxon>
        <taxon>Candidatus Pelagibacterales</taxon>
        <taxon>Candidatus Pelagibacteraceae</taxon>
        <taxon>Candidatus Pelagibacter</taxon>
    </lineage>
</organism>
<dbReference type="Proteomes" id="UP000501094">
    <property type="component" value="Chromosome"/>
</dbReference>
<keyword evidence="1" id="KW-0732">Signal</keyword>
<evidence type="ECO:0000313" key="3">
    <source>
        <dbReference type="Proteomes" id="UP000501094"/>
    </source>
</evidence>
<dbReference type="KEGG" id="peg:E5R92_02820"/>
<proteinExistence type="predicted"/>
<feature type="chain" id="PRO_5026134803" evidence="1">
    <location>
        <begin position="24"/>
        <end position="145"/>
    </location>
</feature>
<dbReference type="InterPro" id="IPR011990">
    <property type="entry name" value="TPR-like_helical_dom_sf"/>
</dbReference>
<dbReference type="RefSeq" id="WP_168606600.1">
    <property type="nucleotide sequence ID" value="NZ_CP038852.1"/>
</dbReference>
<keyword evidence="3" id="KW-1185">Reference proteome</keyword>
<feature type="signal peptide" evidence="1">
    <location>
        <begin position="1"/>
        <end position="23"/>
    </location>
</feature>
<reference evidence="2 3" key="1">
    <citation type="journal article" date="2020" name="Nat. Microbiol.">
        <title>Lysogenic host-virus interactions in SAR11 marine bacteria.</title>
        <authorList>
            <person name="Morris R.M."/>
            <person name="Cain K.R."/>
            <person name="Hvorecny K.L."/>
            <person name="Kollman J.M."/>
        </authorList>
    </citation>
    <scope>NUCLEOTIDE SEQUENCE [LARGE SCALE GENOMIC DNA]</scope>
    <source>
        <strain evidence="2 3">NP1</strain>
    </source>
</reference>
<dbReference type="AlphaFoldDB" id="A0A6H1Q1M0"/>
<evidence type="ECO:0000313" key="2">
    <source>
        <dbReference type="EMBL" id="QIZ20718.1"/>
    </source>
</evidence>
<name>A0A6H1Q1M0_9PROT</name>
<dbReference type="EMBL" id="CP038852">
    <property type="protein sequence ID" value="QIZ20718.1"/>
    <property type="molecule type" value="Genomic_DNA"/>
</dbReference>
<gene>
    <name evidence="2" type="ORF">E5R92_02820</name>
</gene>
<dbReference type="SUPFAM" id="SSF48452">
    <property type="entry name" value="TPR-like"/>
    <property type="match status" value="1"/>
</dbReference>